<organism evidence="2 3">
    <name type="scientific">Thiothrix lacustris</name>
    <dbReference type="NCBI Taxonomy" id="525917"/>
    <lineage>
        <taxon>Bacteria</taxon>
        <taxon>Pseudomonadati</taxon>
        <taxon>Pseudomonadota</taxon>
        <taxon>Gammaproteobacteria</taxon>
        <taxon>Thiotrichales</taxon>
        <taxon>Thiotrichaceae</taxon>
        <taxon>Thiothrix</taxon>
    </lineage>
</organism>
<accession>A0A1Y1QRI2</accession>
<reference evidence="2 3" key="1">
    <citation type="submission" date="2017-01" db="EMBL/GenBank/DDBJ databases">
        <title>Novel large sulfur bacteria in the metagenomes of groundwater-fed chemosynthetic microbial mats in the Lake Huron basin.</title>
        <authorList>
            <person name="Sharrar A.M."/>
            <person name="Flood B.E."/>
            <person name="Bailey J.V."/>
            <person name="Jones D.S."/>
            <person name="Biddanda B."/>
            <person name="Ruberg S.A."/>
            <person name="Marcus D.N."/>
            <person name="Dick G.J."/>
        </authorList>
    </citation>
    <scope>NUCLEOTIDE SEQUENCE [LARGE SCALE GENOMIC DNA]</scope>
    <source>
        <strain evidence="2">A8</strain>
    </source>
</reference>
<feature type="transmembrane region" description="Helical" evidence="1">
    <location>
        <begin position="146"/>
        <end position="163"/>
    </location>
</feature>
<keyword evidence="1" id="KW-0812">Transmembrane</keyword>
<protein>
    <recommendedName>
        <fullName evidence="4">DUF2975 domain-containing protein</fullName>
    </recommendedName>
</protein>
<name>A0A1Y1QRI2_9GAMM</name>
<keyword evidence="1" id="KW-1133">Transmembrane helix</keyword>
<evidence type="ECO:0008006" key="4">
    <source>
        <dbReference type="Google" id="ProtNLM"/>
    </source>
</evidence>
<dbReference type="Pfam" id="PF11188">
    <property type="entry name" value="DUF2975"/>
    <property type="match status" value="1"/>
</dbReference>
<dbReference type="EMBL" id="MTEJ01000076">
    <property type="protein sequence ID" value="OQX11953.1"/>
    <property type="molecule type" value="Genomic_DNA"/>
</dbReference>
<keyword evidence="1" id="KW-0472">Membrane</keyword>
<gene>
    <name evidence="2" type="ORF">BWK73_16305</name>
</gene>
<dbReference type="Proteomes" id="UP000192491">
    <property type="component" value="Unassembled WGS sequence"/>
</dbReference>
<dbReference type="InterPro" id="IPR021354">
    <property type="entry name" value="DUF2975"/>
</dbReference>
<evidence type="ECO:0000313" key="3">
    <source>
        <dbReference type="Proteomes" id="UP000192491"/>
    </source>
</evidence>
<sequence length="176" mass="19425">MKFNASHLKHWLAPAAKVIAALLLLSNALLWWLPDGEAIVVKHLATLTAENIQTTPFALWMGWGVSTLHLLIMVCGIWAMAGVFRLLAQRDYFHPDMVAQLQCFAWMLVIFGVTSPLARLLTVLVLTLENPEGHQAIALSLEMNDVLVVLIGALMVMLAHALREAAVIADDNRQIV</sequence>
<feature type="transmembrane region" description="Helical" evidence="1">
    <location>
        <begin position="12"/>
        <end position="33"/>
    </location>
</feature>
<feature type="transmembrane region" description="Helical" evidence="1">
    <location>
        <begin position="60"/>
        <end position="84"/>
    </location>
</feature>
<feature type="transmembrane region" description="Helical" evidence="1">
    <location>
        <begin position="104"/>
        <end position="126"/>
    </location>
</feature>
<dbReference type="AlphaFoldDB" id="A0A1Y1QRI2"/>
<evidence type="ECO:0000313" key="2">
    <source>
        <dbReference type="EMBL" id="OQX11953.1"/>
    </source>
</evidence>
<comment type="caution">
    <text evidence="2">The sequence shown here is derived from an EMBL/GenBank/DDBJ whole genome shotgun (WGS) entry which is preliminary data.</text>
</comment>
<evidence type="ECO:0000256" key="1">
    <source>
        <dbReference type="SAM" id="Phobius"/>
    </source>
</evidence>
<proteinExistence type="predicted"/>